<evidence type="ECO:0000313" key="8">
    <source>
        <dbReference type="EMBL" id="EHB11206.1"/>
    </source>
</evidence>
<accession>G5BPJ5</accession>
<dbReference type="PROSITE" id="PS50011">
    <property type="entry name" value="PROTEIN_KINASE_DOM"/>
    <property type="match status" value="1"/>
</dbReference>
<evidence type="ECO:0000256" key="1">
    <source>
        <dbReference type="ARBA" id="ARBA00022527"/>
    </source>
</evidence>
<keyword evidence="1" id="KW-0723">Serine/threonine-protein kinase</keyword>
<dbReference type="InterPro" id="IPR008271">
    <property type="entry name" value="Ser/Thr_kinase_AS"/>
</dbReference>
<dbReference type="SUPFAM" id="SSF56112">
    <property type="entry name" value="Protein kinase-like (PK-like)"/>
    <property type="match status" value="1"/>
</dbReference>
<dbReference type="InParanoid" id="G5BPJ5"/>
<keyword evidence="3" id="KW-0547">Nucleotide-binding</keyword>
<keyword evidence="2" id="KW-0808">Transferase</keyword>
<gene>
    <name evidence="8" type="ORF">GW7_05933</name>
</gene>
<evidence type="ECO:0000256" key="3">
    <source>
        <dbReference type="ARBA" id="ARBA00022741"/>
    </source>
</evidence>
<dbReference type="AlphaFoldDB" id="G5BPJ5"/>
<evidence type="ECO:0000259" key="7">
    <source>
        <dbReference type="PROSITE" id="PS50011"/>
    </source>
</evidence>
<dbReference type="Gene3D" id="1.10.510.10">
    <property type="entry name" value="Transferase(Phosphotransferase) domain 1"/>
    <property type="match status" value="1"/>
</dbReference>
<feature type="region of interest" description="Disordered" evidence="6">
    <location>
        <begin position="1"/>
        <end position="23"/>
    </location>
</feature>
<keyword evidence="5" id="KW-0067">ATP-binding</keyword>
<evidence type="ECO:0000256" key="5">
    <source>
        <dbReference type="ARBA" id="ARBA00022840"/>
    </source>
</evidence>
<evidence type="ECO:0000256" key="2">
    <source>
        <dbReference type="ARBA" id="ARBA00022679"/>
    </source>
</evidence>
<dbReference type="PANTHER" id="PTHR24351">
    <property type="entry name" value="RIBOSOMAL PROTEIN S6 KINASE"/>
    <property type="match status" value="1"/>
</dbReference>
<keyword evidence="4 8" id="KW-0418">Kinase</keyword>
<dbReference type="PROSITE" id="PS00108">
    <property type="entry name" value="PROTEIN_KINASE_ST"/>
    <property type="match status" value="1"/>
</dbReference>
<evidence type="ECO:0000256" key="4">
    <source>
        <dbReference type="ARBA" id="ARBA00022777"/>
    </source>
</evidence>
<dbReference type="EMBL" id="JH171297">
    <property type="protein sequence ID" value="EHB11206.1"/>
    <property type="molecule type" value="Genomic_DNA"/>
</dbReference>
<dbReference type="Pfam" id="PF00069">
    <property type="entry name" value="Pkinase"/>
    <property type="match status" value="1"/>
</dbReference>
<dbReference type="InterPro" id="IPR000719">
    <property type="entry name" value="Prot_kinase_dom"/>
</dbReference>
<organism evidence="8 9">
    <name type="scientific">Heterocephalus glaber</name>
    <name type="common">Naked mole rat</name>
    <dbReference type="NCBI Taxonomy" id="10181"/>
    <lineage>
        <taxon>Eukaryota</taxon>
        <taxon>Metazoa</taxon>
        <taxon>Chordata</taxon>
        <taxon>Craniata</taxon>
        <taxon>Vertebrata</taxon>
        <taxon>Euteleostomi</taxon>
        <taxon>Mammalia</taxon>
        <taxon>Eutheria</taxon>
        <taxon>Euarchontoglires</taxon>
        <taxon>Glires</taxon>
        <taxon>Rodentia</taxon>
        <taxon>Hystricomorpha</taxon>
        <taxon>Bathyergidae</taxon>
        <taxon>Heterocephalus</taxon>
    </lineage>
</organism>
<dbReference type="Proteomes" id="UP000006813">
    <property type="component" value="Unassembled WGS sequence"/>
</dbReference>
<evidence type="ECO:0000256" key="6">
    <source>
        <dbReference type="SAM" id="MobiDB-lite"/>
    </source>
</evidence>
<name>G5BPJ5_HETGA</name>
<dbReference type="InterPro" id="IPR011009">
    <property type="entry name" value="Kinase-like_dom_sf"/>
</dbReference>
<feature type="domain" description="Protein kinase" evidence="7">
    <location>
        <begin position="1"/>
        <end position="107"/>
    </location>
</feature>
<dbReference type="STRING" id="10181.G5BPJ5"/>
<dbReference type="GO" id="GO:0004674">
    <property type="term" value="F:protein serine/threonine kinase activity"/>
    <property type="evidence" value="ECO:0007669"/>
    <property type="project" value="UniProtKB-KW"/>
</dbReference>
<evidence type="ECO:0000313" key="9">
    <source>
        <dbReference type="Proteomes" id="UP000006813"/>
    </source>
</evidence>
<protein>
    <submittedName>
        <fullName evidence="8">RAC-gamma serine/threonine-protein kinase</fullName>
    </submittedName>
</protein>
<reference evidence="8 9" key="1">
    <citation type="journal article" date="2011" name="Nature">
        <title>Genome sequencing reveals insights into physiology and longevity of the naked mole rat.</title>
        <authorList>
            <person name="Kim E.B."/>
            <person name="Fang X."/>
            <person name="Fushan A.A."/>
            <person name="Huang Z."/>
            <person name="Lobanov A.V."/>
            <person name="Han L."/>
            <person name="Marino S.M."/>
            <person name="Sun X."/>
            <person name="Turanov A.A."/>
            <person name="Yang P."/>
            <person name="Yim S.H."/>
            <person name="Zhao X."/>
            <person name="Kasaikina M.V."/>
            <person name="Stoletzki N."/>
            <person name="Peng C."/>
            <person name="Polak P."/>
            <person name="Xiong Z."/>
            <person name="Kiezun A."/>
            <person name="Zhu Y."/>
            <person name="Chen Y."/>
            <person name="Kryukov G.V."/>
            <person name="Zhang Q."/>
            <person name="Peshkin L."/>
            <person name="Yang L."/>
            <person name="Bronson R.T."/>
            <person name="Buffenstein R."/>
            <person name="Wang B."/>
            <person name="Han C."/>
            <person name="Li Q."/>
            <person name="Chen L."/>
            <person name="Zhao W."/>
            <person name="Sunyaev S.R."/>
            <person name="Park T.J."/>
            <person name="Zhang G."/>
            <person name="Wang J."/>
            <person name="Gladyshev V.N."/>
        </authorList>
    </citation>
    <scope>NUCLEOTIDE SEQUENCE [LARGE SCALE GENOMIC DNA]</scope>
</reference>
<dbReference type="GO" id="GO:0005524">
    <property type="term" value="F:ATP binding"/>
    <property type="evidence" value="ECO:0007669"/>
    <property type="project" value="UniProtKB-KW"/>
</dbReference>
<sequence>MTHHQRVGRAAAAENPNPKADSTKYHFSKLGTQRGTIMSDVTVRKIVYHDLKLENLMLVKDGHIKITDFGLCKEGITDAATMKTFCGTPEYLAPEVLEDNDYDRAVD</sequence>
<proteinExistence type="predicted"/>